<dbReference type="VEuPathDB" id="FungiDB:JI435_429260"/>
<dbReference type="EMBL" id="CP069025">
    <property type="protein sequence ID" value="QRC93385.1"/>
    <property type="molecule type" value="Genomic_DNA"/>
</dbReference>
<evidence type="ECO:0000313" key="2">
    <source>
        <dbReference type="Proteomes" id="UP000663193"/>
    </source>
</evidence>
<gene>
    <name evidence="1" type="ORF">JI435_429260</name>
</gene>
<dbReference type="Proteomes" id="UP000663193">
    <property type="component" value="Chromosome 3"/>
</dbReference>
<name>A0A7U2EUM2_PHANO</name>
<organism evidence="1 2">
    <name type="scientific">Phaeosphaeria nodorum (strain SN15 / ATCC MYA-4574 / FGSC 10173)</name>
    <name type="common">Glume blotch fungus</name>
    <name type="synonym">Parastagonospora nodorum</name>
    <dbReference type="NCBI Taxonomy" id="321614"/>
    <lineage>
        <taxon>Eukaryota</taxon>
        <taxon>Fungi</taxon>
        <taxon>Dikarya</taxon>
        <taxon>Ascomycota</taxon>
        <taxon>Pezizomycotina</taxon>
        <taxon>Dothideomycetes</taxon>
        <taxon>Pleosporomycetidae</taxon>
        <taxon>Pleosporales</taxon>
        <taxon>Pleosporineae</taxon>
        <taxon>Phaeosphaeriaceae</taxon>
        <taxon>Parastagonospora</taxon>
    </lineage>
</organism>
<evidence type="ECO:0000313" key="1">
    <source>
        <dbReference type="EMBL" id="QRC93385.1"/>
    </source>
</evidence>
<accession>A0A7U2EUM2</accession>
<reference evidence="2" key="1">
    <citation type="journal article" date="2021" name="BMC Genomics">
        <title>Chromosome-level genome assembly and manually-curated proteome of model necrotroph Parastagonospora nodorum Sn15 reveals a genome-wide trove of candidate effector homologs, and redundancy of virulence-related functions within an accessory chromosome.</title>
        <authorList>
            <person name="Bertazzoni S."/>
            <person name="Jones D.A.B."/>
            <person name="Phan H.T."/>
            <person name="Tan K.-C."/>
            <person name="Hane J.K."/>
        </authorList>
    </citation>
    <scope>NUCLEOTIDE SEQUENCE [LARGE SCALE GENOMIC DNA]</scope>
    <source>
        <strain evidence="2">SN15 / ATCC MYA-4574 / FGSC 10173)</strain>
    </source>
</reference>
<proteinExistence type="predicted"/>
<sequence length="119" mass="13978">MFGGLLMFRKILYQRSEVLVKHVYWRTAHHMCKYSFFGTEHRLTSGKRTTVDHNFKMLGRPKANFEVVEMAGDGRDAECGQSRKPLADPGRWLPARYHQEWREKILSTRRLGNLAEQVL</sequence>
<dbReference type="AlphaFoldDB" id="A0A7U2EUM2"/>
<keyword evidence="2" id="KW-1185">Reference proteome</keyword>
<protein>
    <submittedName>
        <fullName evidence="1">Uncharacterized protein</fullName>
    </submittedName>
</protein>